<dbReference type="AlphaFoldDB" id="A0A4Y2C3Y4"/>
<proteinExistence type="predicted"/>
<dbReference type="Proteomes" id="UP000499080">
    <property type="component" value="Unassembled WGS sequence"/>
</dbReference>
<comment type="caution">
    <text evidence="1">The sequence shown here is derived from an EMBL/GenBank/DDBJ whole genome shotgun (WGS) entry which is preliminary data.</text>
</comment>
<gene>
    <name evidence="1" type="ORF">AVEN_111597_1</name>
</gene>
<evidence type="ECO:0000313" key="1">
    <source>
        <dbReference type="EMBL" id="GBL98465.1"/>
    </source>
</evidence>
<reference evidence="1 2" key="1">
    <citation type="journal article" date="2019" name="Sci. Rep.">
        <title>Orb-weaving spider Araneus ventricosus genome elucidates the spidroin gene catalogue.</title>
        <authorList>
            <person name="Kono N."/>
            <person name="Nakamura H."/>
            <person name="Ohtoshi R."/>
            <person name="Moran D.A.P."/>
            <person name="Shinohara A."/>
            <person name="Yoshida Y."/>
            <person name="Fujiwara M."/>
            <person name="Mori M."/>
            <person name="Tomita M."/>
            <person name="Arakawa K."/>
        </authorList>
    </citation>
    <scope>NUCLEOTIDE SEQUENCE [LARGE SCALE GENOMIC DNA]</scope>
</reference>
<organism evidence="1 2">
    <name type="scientific">Araneus ventricosus</name>
    <name type="common">Orbweaver spider</name>
    <name type="synonym">Epeira ventricosa</name>
    <dbReference type="NCBI Taxonomy" id="182803"/>
    <lineage>
        <taxon>Eukaryota</taxon>
        <taxon>Metazoa</taxon>
        <taxon>Ecdysozoa</taxon>
        <taxon>Arthropoda</taxon>
        <taxon>Chelicerata</taxon>
        <taxon>Arachnida</taxon>
        <taxon>Araneae</taxon>
        <taxon>Araneomorphae</taxon>
        <taxon>Entelegynae</taxon>
        <taxon>Araneoidea</taxon>
        <taxon>Araneidae</taxon>
        <taxon>Araneus</taxon>
    </lineage>
</organism>
<evidence type="ECO:0000313" key="2">
    <source>
        <dbReference type="Proteomes" id="UP000499080"/>
    </source>
</evidence>
<dbReference type="EMBL" id="BGPR01000140">
    <property type="protein sequence ID" value="GBL98465.1"/>
    <property type="molecule type" value="Genomic_DNA"/>
</dbReference>
<accession>A0A4Y2C3Y4</accession>
<keyword evidence="2" id="KW-1185">Reference proteome</keyword>
<protein>
    <submittedName>
        <fullName evidence="1">Uncharacterized protein</fullName>
    </submittedName>
</protein>
<sequence length="83" mass="9108">MGTDILISNRSQMTRITPELVPPIQAILSPYLELIPPDCFEILGGFGEVKRSGEWAAGVVMEWIAHFPTAAAVGFFNVEAFEI</sequence>
<name>A0A4Y2C3Y4_ARAVE</name>